<evidence type="ECO:0000313" key="2">
    <source>
        <dbReference type="Proteomes" id="UP000228859"/>
    </source>
</evidence>
<feature type="non-terminal residue" evidence="1">
    <location>
        <position position="1"/>
    </location>
</feature>
<accession>A0A2D3WHT0</accession>
<organism evidence="1 2">
    <name type="scientific">Sulfuricurvum kujiense</name>
    <dbReference type="NCBI Taxonomy" id="148813"/>
    <lineage>
        <taxon>Bacteria</taxon>
        <taxon>Pseudomonadati</taxon>
        <taxon>Campylobacterota</taxon>
        <taxon>Epsilonproteobacteria</taxon>
        <taxon>Campylobacterales</taxon>
        <taxon>Sulfurimonadaceae</taxon>
        <taxon>Sulfuricurvum</taxon>
    </lineage>
</organism>
<protein>
    <submittedName>
        <fullName evidence="1">Uncharacterized protein</fullName>
    </submittedName>
</protein>
<dbReference type="EMBL" id="DLUI01000095">
    <property type="protein sequence ID" value="DAB38297.1"/>
    <property type="molecule type" value="Genomic_DNA"/>
</dbReference>
<gene>
    <name evidence="1" type="ORF">CFH83_06645</name>
</gene>
<dbReference type="RefSeq" id="WP_303663023.1">
    <property type="nucleotide sequence ID" value="NZ_DLUI01000095.1"/>
</dbReference>
<reference evidence="1 2" key="1">
    <citation type="journal article" date="2017" name="Front. Microbiol.">
        <title>Comparative Genomic Analysis of the Class Epsilonproteobacteria and Proposed Reclassification to Epsilonbacteraeota (phyl. nov.).</title>
        <authorList>
            <person name="Waite D.W."/>
            <person name="Vanwonterghem I."/>
            <person name="Rinke C."/>
            <person name="Parks D.H."/>
            <person name="Zhang Y."/>
            <person name="Takai K."/>
            <person name="Sievert S.M."/>
            <person name="Simon J."/>
            <person name="Campbell B.J."/>
            <person name="Hanson T.E."/>
            <person name="Woyke T."/>
            <person name="Klotz M.G."/>
            <person name="Hugenholtz P."/>
        </authorList>
    </citation>
    <scope>NUCLEOTIDE SEQUENCE [LARGE SCALE GENOMIC DNA]</scope>
    <source>
        <strain evidence="1">UBA12443</strain>
    </source>
</reference>
<name>A0A2D3WHT0_9BACT</name>
<proteinExistence type="predicted"/>
<sequence>PFCEAILSVLIPLQEQNLLFDPEGNHFPDLTPELFLRWCDLLSLRTLAFTLAKSNTEGKLLRTKLSPELSNTYQPIDLEILGKYLSGYSVNLENEMVDFPVTNYNLHIGMTSLITKILEGKL</sequence>
<dbReference type="AlphaFoldDB" id="A0A2D3WHT0"/>
<dbReference type="Proteomes" id="UP000228859">
    <property type="component" value="Unassembled WGS sequence"/>
</dbReference>
<evidence type="ECO:0000313" key="1">
    <source>
        <dbReference type="EMBL" id="DAB38297.1"/>
    </source>
</evidence>
<comment type="caution">
    <text evidence="1">The sequence shown here is derived from an EMBL/GenBank/DDBJ whole genome shotgun (WGS) entry which is preliminary data.</text>
</comment>